<comment type="caution">
    <text evidence="9">The sequence shown here is derived from an EMBL/GenBank/DDBJ whole genome shotgun (WGS) entry which is preliminary data.</text>
</comment>
<dbReference type="InterPro" id="IPR036864">
    <property type="entry name" value="Zn2-C6_fun-type_DNA-bd_sf"/>
</dbReference>
<feature type="coiled-coil region" evidence="6">
    <location>
        <begin position="90"/>
        <end position="117"/>
    </location>
</feature>
<sequence>MSSSDSISGQRDRPTPPSRRTGNTGADAASGTGSRVGAAASSRRKACNECRQQKLRCEVSANTSDGEPQDVCRRCHRLGLDCKIDDGFQRTRKRRRSVDLEQEVRDLRKQLDDTRRASTIVAEPAMQDPSAMDWEMQATAPTAISPHAPLDALAGQIGIPGPLSMTGSGAFLTAGSPDTNTSPSAQASRAPGFTTRPETDGEHILQRAPFASPRPRALGNTVLSVEEIEELFQIYYANYHQFLPLLDMIRSPHEHYMLSELLFWSVICVAARRLKSQPTLLPKLARSVTDLLWRTLRTVPHSVAFVQGLAILCTWPFPTSSSTKDPTFMLVGLMLQIGTQMGLHLVSHAEDFTKERVNLGPSDRAEWCKTWEYCNVVAQSVSVGCGVPIFLQPPDDAWSGGEPVALGGGAISRVGIERFKSRVSSSLAPRVQQVGSQAAATAERLVTYRLLEAELAELGHASAGLDRWYVAAAKVHLHAFYLLDPASSTGYQERICLVYASAYSLIELSLELDTHPAGFLDHCPFFCYQVFVCASIIVLKIQSNSFFSTLLDVPAGTKLIETAIAALRKMSVMNNDLPARLGDVIGFFCALSDAAVIGGKVVEDVQLKQVRNRLSMSIVYDSLWTWRKQFAAMDSEEQTRENGYGFDDSGRMAQGMHDPNSAYSLDFSLESWDFML</sequence>
<dbReference type="OrthoDB" id="4836680at2759"/>
<dbReference type="EMBL" id="JAGPXD010000001">
    <property type="protein sequence ID" value="KAH7374745.1"/>
    <property type="molecule type" value="Genomic_DNA"/>
</dbReference>
<evidence type="ECO:0000256" key="3">
    <source>
        <dbReference type="ARBA" id="ARBA00023125"/>
    </source>
</evidence>
<dbReference type="GO" id="GO:0000976">
    <property type="term" value="F:transcription cis-regulatory region binding"/>
    <property type="evidence" value="ECO:0007669"/>
    <property type="project" value="TreeGrafter"/>
</dbReference>
<evidence type="ECO:0000256" key="5">
    <source>
        <dbReference type="ARBA" id="ARBA00023242"/>
    </source>
</evidence>
<gene>
    <name evidence="9" type="ORF">B0T11DRAFT_269101</name>
</gene>
<evidence type="ECO:0000313" key="10">
    <source>
        <dbReference type="Proteomes" id="UP000813385"/>
    </source>
</evidence>
<protein>
    <recommendedName>
        <fullName evidence="8">Zn(2)-C6 fungal-type domain-containing protein</fullName>
    </recommendedName>
</protein>
<feature type="domain" description="Zn(2)-C6 fungal-type" evidence="8">
    <location>
        <begin position="46"/>
        <end position="84"/>
    </location>
</feature>
<dbReference type="PANTHER" id="PTHR31845:SF21">
    <property type="entry name" value="REGULATORY PROTEIN LEU3"/>
    <property type="match status" value="1"/>
</dbReference>
<keyword evidence="4" id="KW-0804">Transcription</keyword>
<dbReference type="Pfam" id="PF00172">
    <property type="entry name" value="Zn_clus"/>
    <property type="match status" value="1"/>
</dbReference>
<organism evidence="9 10">
    <name type="scientific">Plectosphaerella cucumerina</name>
    <dbReference type="NCBI Taxonomy" id="40658"/>
    <lineage>
        <taxon>Eukaryota</taxon>
        <taxon>Fungi</taxon>
        <taxon>Dikarya</taxon>
        <taxon>Ascomycota</taxon>
        <taxon>Pezizomycotina</taxon>
        <taxon>Sordariomycetes</taxon>
        <taxon>Hypocreomycetidae</taxon>
        <taxon>Glomerellales</taxon>
        <taxon>Plectosphaerellaceae</taxon>
        <taxon>Plectosphaerella</taxon>
    </lineage>
</organism>
<evidence type="ECO:0000256" key="6">
    <source>
        <dbReference type="SAM" id="Coils"/>
    </source>
</evidence>
<keyword evidence="3" id="KW-0238">DNA-binding</keyword>
<dbReference type="InterPro" id="IPR051089">
    <property type="entry name" value="prtT"/>
</dbReference>
<dbReference type="PROSITE" id="PS50048">
    <property type="entry name" value="ZN2_CY6_FUNGAL_2"/>
    <property type="match status" value="1"/>
</dbReference>
<comment type="subcellular location">
    <subcellularLocation>
        <location evidence="1">Nucleus</location>
    </subcellularLocation>
</comment>
<feature type="compositionally biased region" description="Polar residues" evidence="7">
    <location>
        <begin position="176"/>
        <end position="187"/>
    </location>
</feature>
<evidence type="ECO:0000256" key="7">
    <source>
        <dbReference type="SAM" id="MobiDB-lite"/>
    </source>
</evidence>
<dbReference type="CDD" id="cd12148">
    <property type="entry name" value="fungal_TF_MHR"/>
    <property type="match status" value="1"/>
</dbReference>
<evidence type="ECO:0000256" key="2">
    <source>
        <dbReference type="ARBA" id="ARBA00023015"/>
    </source>
</evidence>
<dbReference type="GO" id="GO:0005634">
    <property type="term" value="C:nucleus"/>
    <property type="evidence" value="ECO:0007669"/>
    <property type="project" value="UniProtKB-SubCell"/>
</dbReference>
<evidence type="ECO:0000256" key="1">
    <source>
        <dbReference type="ARBA" id="ARBA00004123"/>
    </source>
</evidence>
<dbReference type="AlphaFoldDB" id="A0A8K0TQF2"/>
<dbReference type="InterPro" id="IPR001138">
    <property type="entry name" value="Zn2Cys6_DnaBD"/>
</dbReference>
<reference evidence="9" key="1">
    <citation type="journal article" date="2021" name="Nat. Commun.">
        <title>Genetic determinants of endophytism in the Arabidopsis root mycobiome.</title>
        <authorList>
            <person name="Mesny F."/>
            <person name="Miyauchi S."/>
            <person name="Thiergart T."/>
            <person name="Pickel B."/>
            <person name="Atanasova L."/>
            <person name="Karlsson M."/>
            <person name="Huettel B."/>
            <person name="Barry K.W."/>
            <person name="Haridas S."/>
            <person name="Chen C."/>
            <person name="Bauer D."/>
            <person name="Andreopoulos W."/>
            <person name="Pangilinan J."/>
            <person name="LaButti K."/>
            <person name="Riley R."/>
            <person name="Lipzen A."/>
            <person name="Clum A."/>
            <person name="Drula E."/>
            <person name="Henrissat B."/>
            <person name="Kohler A."/>
            <person name="Grigoriev I.V."/>
            <person name="Martin F.M."/>
            <person name="Hacquard S."/>
        </authorList>
    </citation>
    <scope>NUCLEOTIDE SEQUENCE</scope>
    <source>
        <strain evidence="9">MPI-CAGE-AT-0016</strain>
    </source>
</reference>
<keyword evidence="10" id="KW-1185">Reference proteome</keyword>
<dbReference type="Gene3D" id="4.10.240.10">
    <property type="entry name" value="Zn(2)-C6 fungal-type DNA-binding domain"/>
    <property type="match status" value="1"/>
</dbReference>
<evidence type="ECO:0000256" key="4">
    <source>
        <dbReference type="ARBA" id="ARBA00023163"/>
    </source>
</evidence>
<keyword evidence="6" id="KW-0175">Coiled coil</keyword>
<dbReference type="GO" id="GO:0000981">
    <property type="term" value="F:DNA-binding transcription factor activity, RNA polymerase II-specific"/>
    <property type="evidence" value="ECO:0007669"/>
    <property type="project" value="InterPro"/>
</dbReference>
<name>A0A8K0TQF2_9PEZI</name>
<dbReference type="CDD" id="cd00067">
    <property type="entry name" value="GAL4"/>
    <property type="match status" value="1"/>
</dbReference>
<keyword evidence="2" id="KW-0805">Transcription regulation</keyword>
<evidence type="ECO:0000313" key="9">
    <source>
        <dbReference type="EMBL" id="KAH7374745.1"/>
    </source>
</evidence>
<dbReference type="GO" id="GO:0008270">
    <property type="term" value="F:zinc ion binding"/>
    <property type="evidence" value="ECO:0007669"/>
    <property type="project" value="InterPro"/>
</dbReference>
<dbReference type="PANTHER" id="PTHR31845">
    <property type="entry name" value="FINGER DOMAIN PROTEIN, PUTATIVE-RELATED"/>
    <property type="match status" value="1"/>
</dbReference>
<feature type="region of interest" description="Disordered" evidence="7">
    <location>
        <begin position="1"/>
        <end position="45"/>
    </location>
</feature>
<evidence type="ECO:0000259" key="8">
    <source>
        <dbReference type="PROSITE" id="PS50048"/>
    </source>
</evidence>
<dbReference type="SUPFAM" id="SSF57701">
    <property type="entry name" value="Zn2/Cys6 DNA-binding domain"/>
    <property type="match status" value="1"/>
</dbReference>
<keyword evidence="5" id="KW-0539">Nucleus</keyword>
<feature type="region of interest" description="Disordered" evidence="7">
    <location>
        <begin position="176"/>
        <end position="201"/>
    </location>
</feature>
<dbReference type="SMART" id="SM00066">
    <property type="entry name" value="GAL4"/>
    <property type="match status" value="1"/>
</dbReference>
<accession>A0A8K0TQF2</accession>
<proteinExistence type="predicted"/>
<dbReference type="Proteomes" id="UP000813385">
    <property type="component" value="Unassembled WGS sequence"/>
</dbReference>